<dbReference type="Proteomes" id="UP000600139">
    <property type="component" value="Unassembled WGS sequence"/>
</dbReference>
<gene>
    <name evidence="2" type="ORF">JIN84_19590</name>
</gene>
<keyword evidence="2" id="KW-0560">Oxidoreductase</keyword>
<dbReference type="AlphaFoldDB" id="A0A934R3Q8"/>
<dbReference type="InterPro" id="IPR036188">
    <property type="entry name" value="FAD/NAD-bd_sf"/>
</dbReference>
<dbReference type="SUPFAM" id="SSF51905">
    <property type="entry name" value="FAD/NAD(P)-binding domain"/>
    <property type="match status" value="1"/>
</dbReference>
<accession>A0A934R3Q8</accession>
<dbReference type="PROSITE" id="PS51257">
    <property type="entry name" value="PROKAR_LIPOPROTEIN"/>
    <property type="match status" value="1"/>
</dbReference>
<dbReference type="Pfam" id="PF01494">
    <property type="entry name" value="FAD_binding_3"/>
    <property type="match status" value="1"/>
</dbReference>
<dbReference type="PANTHER" id="PTHR42685">
    <property type="entry name" value="GERANYLGERANYL DIPHOSPHATE REDUCTASE"/>
    <property type="match status" value="1"/>
</dbReference>
<dbReference type="Gene3D" id="3.50.50.60">
    <property type="entry name" value="FAD/NAD(P)-binding domain"/>
    <property type="match status" value="2"/>
</dbReference>
<organism evidence="2 3">
    <name type="scientific">Luteolibacter yonseiensis</name>
    <dbReference type="NCBI Taxonomy" id="1144680"/>
    <lineage>
        <taxon>Bacteria</taxon>
        <taxon>Pseudomonadati</taxon>
        <taxon>Verrucomicrobiota</taxon>
        <taxon>Verrucomicrobiia</taxon>
        <taxon>Verrucomicrobiales</taxon>
        <taxon>Verrucomicrobiaceae</taxon>
        <taxon>Luteolibacter</taxon>
    </lineage>
</organism>
<proteinExistence type="predicted"/>
<dbReference type="EMBL" id="JAENIK010000012">
    <property type="protein sequence ID" value="MBK1817833.1"/>
    <property type="molecule type" value="Genomic_DNA"/>
</dbReference>
<dbReference type="GO" id="GO:0004497">
    <property type="term" value="F:monooxygenase activity"/>
    <property type="evidence" value="ECO:0007669"/>
    <property type="project" value="UniProtKB-KW"/>
</dbReference>
<dbReference type="PANTHER" id="PTHR42685:SF22">
    <property type="entry name" value="CONDITIONED MEDIUM FACTOR RECEPTOR 1"/>
    <property type="match status" value="1"/>
</dbReference>
<dbReference type="InterPro" id="IPR050407">
    <property type="entry name" value="Geranylgeranyl_reductase"/>
</dbReference>
<sequence length="338" mass="36274">MNREITIAGGGLAGLSLACALRAQGVAVTVLEAGNYPRHRVCGEFISGVTDDTLSRLGVAELFADARFHHSLAWHNQGQLIHRARLKTPALGISRHLLDERLRNHAVGSGAVVRTNVRAKPVAREGFVWTAGRRPTNGTWIGLKMHVKGLPLSEDLEMHCGTNGYAGLAGVEDGWTNACGLFRLDRSIRAEGPGLLPAYLEAGGNQALAEHLRSAEYRERSFSAVAGFQLGRQIPIPGMLALGDAESMIPPFTGNGMSMAFQAAELAVAPLAAWSRDGRSWQETTEAVRAAVSGKFRRRLAVAGALHPLLLGRSGRSLLQCLASARLLPFQPMLSLIR</sequence>
<reference evidence="2" key="1">
    <citation type="submission" date="2021-01" db="EMBL/GenBank/DDBJ databases">
        <title>Modified the classification status of verrucomicrobia.</title>
        <authorList>
            <person name="Feng X."/>
        </authorList>
    </citation>
    <scope>NUCLEOTIDE SEQUENCE</scope>
    <source>
        <strain evidence="2">JCM 18052</strain>
    </source>
</reference>
<comment type="caution">
    <text evidence="2">The sequence shown here is derived from an EMBL/GenBank/DDBJ whole genome shotgun (WGS) entry which is preliminary data.</text>
</comment>
<dbReference type="RefSeq" id="WP_200352763.1">
    <property type="nucleotide sequence ID" value="NZ_BAABHZ010000001.1"/>
</dbReference>
<keyword evidence="2" id="KW-0503">Monooxygenase</keyword>
<evidence type="ECO:0000313" key="2">
    <source>
        <dbReference type="EMBL" id="MBK1817833.1"/>
    </source>
</evidence>
<dbReference type="GO" id="GO:0071949">
    <property type="term" value="F:FAD binding"/>
    <property type="evidence" value="ECO:0007669"/>
    <property type="project" value="InterPro"/>
</dbReference>
<evidence type="ECO:0000259" key="1">
    <source>
        <dbReference type="Pfam" id="PF01494"/>
    </source>
</evidence>
<name>A0A934R3Q8_9BACT</name>
<dbReference type="InterPro" id="IPR002938">
    <property type="entry name" value="FAD-bd"/>
</dbReference>
<feature type="domain" description="FAD-binding" evidence="1">
    <location>
        <begin position="4"/>
        <end position="122"/>
    </location>
</feature>
<keyword evidence="3" id="KW-1185">Reference proteome</keyword>
<dbReference type="PRINTS" id="PR00420">
    <property type="entry name" value="RNGMNOXGNASE"/>
</dbReference>
<evidence type="ECO:0000313" key="3">
    <source>
        <dbReference type="Proteomes" id="UP000600139"/>
    </source>
</evidence>
<protein>
    <submittedName>
        <fullName evidence="2">FAD-dependent monooxygenase</fullName>
    </submittedName>
</protein>